<keyword evidence="2" id="KW-1185">Reference proteome</keyword>
<reference evidence="1" key="1">
    <citation type="submission" date="2013-11" db="EMBL/GenBank/DDBJ databases">
        <title>Genome sequence of the fusiform rust pathogen reveals effectors for host alternation and coevolution with pine.</title>
        <authorList>
            <consortium name="DOE Joint Genome Institute"/>
            <person name="Smith K."/>
            <person name="Pendleton A."/>
            <person name="Kubisiak T."/>
            <person name="Anderson C."/>
            <person name="Salamov A."/>
            <person name="Aerts A."/>
            <person name="Riley R."/>
            <person name="Clum A."/>
            <person name="Lindquist E."/>
            <person name="Ence D."/>
            <person name="Campbell M."/>
            <person name="Kronenberg Z."/>
            <person name="Feau N."/>
            <person name="Dhillon B."/>
            <person name="Hamelin R."/>
            <person name="Burleigh J."/>
            <person name="Smith J."/>
            <person name="Yandell M."/>
            <person name="Nelson C."/>
            <person name="Grigoriev I."/>
            <person name="Davis J."/>
        </authorList>
    </citation>
    <scope>NUCLEOTIDE SEQUENCE</scope>
    <source>
        <strain evidence="1">G11</strain>
    </source>
</reference>
<sequence>MSLQGQKTTIDLVWANYPLDAKALSTILTPQFTPPPLYHNTASLTTLDPLFFVTSIE</sequence>
<evidence type="ECO:0000313" key="2">
    <source>
        <dbReference type="Proteomes" id="UP000886653"/>
    </source>
</evidence>
<protein>
    <submittedName>
        <fullName evidence="1">Uncharacterized protein</fullName>
    </submittedName>
</protein>
<dbReference type="Proteomes" id="UP000886653">
    <property type="component" value="Unassembled WGS sequence"/>
</dbReference>
<evidence type="ECO:0000313" key="1">
    <source>
        <dbReference type="EMBL" id="KAG0139689.1"/>
    </source>
</evidence>
<gene>
    <name evidence="1" type="ORF">CROQUDRAFT_101190</name>
</gene>
<comment type="caution">
    <text evidence="1">The sequence shown here is derived from an EMBL/GenBank/DDBJ whole genome shotgun (WGS) entry which is preliminary data.</text>
</comment>
<organism evidence="1 2">
    <name type="scientific">Cronartium quercuum f. sp. fusiforme G11</name>
    <dbReference type="NCBI Taxonomy" id="708437"/>
    <lineage>
        <taxon>Eukaryota</taxon>
        <taxon>Fungi</taxon>
        <taxon>Dikarya</taxon>
        <taxon>Basidiomycota</taxon>
        <taxon>Pucciniomycotina</taxon>
        <taxon>Pucciniomycetes</taxon>
        <taxon>Pucciniales</taxon>
        <taxon>Coleosporiaceae</taxon>
        <taxon>Cronartium</taxon>
    </lineage>
</organism>
<name>A0A9P6T5T0_9BASI</name>
<dbReference type="EMBL" id="MU167539">
    <property type="protein sequence ID" value="KAG0139689.1"/>
    <property type="molecule type" value="Genomic_DNA"/>
</dbReference>
<proteinExistence type="predicted"/>
<accession>A0A9P6T5T0</accession>
<dbReference type="AlphaFoldDB" id="A0A9P6T5T0"/>